<protein>
    <submittedName>
        <fullName evidence="1">Uncharacterized protein</fullName>
    </submittedName>
</protein>
<dbReference type="AlphaFoldDB" id="A0A2W5AWY6"/>
<sequence length="66" mass="6713">MTHMKVKELVAAANAAAPGLPPAAAQLMRDIASRLDVTFVALTEAMDQNTAMAALLSNQSGASSNG</sequence>
<reference evidence="1 2" key="1">
    <citation type="submission" date="2017-11" db="EMBL/GenBank/DDBJ databases">
        <title>Infants hospitalized years apart are colonized by the same room-sourced microbial strains.</title>
        <authorList>
            <person name="Brooks B."/>
            <person name="Olm M.R."/>
            <person name="Firek B.A."/>
            <person name="Baker R."/>
            <person name="Thomas B.C."/>
            <person name="Morowitz M.J."/>
            <person name="Banfield J.F."/>
        </authorList>
    </citation>
    <scope>NUCLEOTIDE SEQUENCE [LARGE SCALE GENOMIC DNA]</scope>
    <source>
        <strain evidence="1">S2_012_000_R3_87</strain>
    </source>
</reference>
<accession>A0A2W5AWY6</accession>
<dbReference type="Proteomes" id="UP000249451">
    <property type="component" value="Unassembled WGS sequence"/>
</dbReference>
<evidence type="ECO:0000313" key="1">
    <source>
        <dbReference type="EMBL" id="PZO98243.1"/>
    </source>
</evidence>
<gene>
    <name evidence="1" type="ORF">DI609_11190</name>
</gene>
<proteinExistence type="predicted"/>
<organism evidence="1 2">
    <name type="scientific">Corynebacterium urealyticum</name>
    <dbReference type="NCBI Taxonomy" id="43771"/>
    <lineage>
        <taxon>Bacteria</taxon>
        <taxon>Bacillati</taxon>
        <taxon>Actinomycetota</taxon>
        <taxon>Actinomycetes</taxon>
        <taxon>Mycobacteriales</taxon>
        <taxon>Corynebacteriaceae</taxon>
        <taxon>Corynebacterium</taxon>
    </lineage>
</organism>
<name>A0A2W5AWY6_9CORY</name>
<comment type="caution">
    <text evidence="1">The sequence shown here is derived from an EMBL/GenBank/DDBJ whole genome shotgun (WGS) entry which is preliminary data.</text>
</comment>
<dbReference type="EMBL" id="QFNY01000309">
    <property type="protein sequence ID" value="PZO98243.1"/>
    <property type="molecule type" value="Genomic_DNA"/>
</dbReference>
<evidence type="ECO:0000313" key="2">
    <source>
        <dbReference type="Proteomes" id="UP000249451"/>
    </source>
</evidence>